<accession>A0A6A6UYR7</accession>
<gene>
    <name evidence="5" type="ORF">M011DRAFT_529727</name>
</gene>
<reference evidence="5" key="1">
    <citation type="journal article" date="2020" name="Stud. Mycol.">
        <title>101 Dothideomycetes genomes: a test case for predicting lifestyles and emergence of pathogens.</title>
        <authorList>
            <person name="Haridas S."/>
            <person name="Albert R."/>
            <person name="Binder M."/>
            <person name="Bloem J."/>
            <person name="Labutti K."/>
            <person name="Salamov A."/>
            <person name="Andreopoulos B."/>
            <person name="Baker S."/>
            <person name="Barry K."/>
            <person name="Bills G."/>
            <person name="Bluhm B."/>
            <person name="Cannon C."/>
            <person name="Castanera R."/>
            <person name="Culley D."/>
            <person name="Daum C."/>
            <person name="Ezra D."/>
            <person name="Gonzalez J."/>
            <person name="Henrissat B."/>
            <person name="Kuo A."/>
            <person name="Liang C."/>
            <person name="Lipzen A."/>
            <person name="Lutzoni F."/>
            <person name="Magnuson J."/>
            <person name="Mondo S."/>
            <person name="Nolan M."/>
            <person name="Ohm R."/>
            <person name="Pangilinan J."/>
            <person name="Park H.-J."/>
            <person name="Ramirez L."/>
            <person name="Alfaro M."/>
            <person name="Sun H."/>
            <person name="Tritt A."/>
            <person name="Yoshinaga Y."/>
            <person name="Zwiers L.-H."/>
            <person name="Turgeon B."/>
            <person name="Goodwin S."/>
            <person name="Spatafora J."/>
            <person name="Crous P."/>
            <person name="Grigoriev I."/>
        </authorList>
    </citation>
    <scope>NUCLEOTIDE SEQUENCE</scope>
    <source>
        <strain evidence="5">CBS 119925</strain>
    </source>
</reference>
<dbReference type="Pfam" id="PF12955">
    <property type="entry name" value="Vps3844_C"/>
    <property type="match status" value="1"/>
</dbReference>
<dbReference type="PANTHER" id="PTHR36853">
    <property type="entry name" value="EXPRESSED PROTEIN"/>
    <property type="match status" value="1"/>
</dbReference>
<evidence type="ECO:0000313" key="6">
    <source>
        <dbReference type="Proteomes" id="UP000799440"/>
    </source>
</evidence>
<sequence>MKAMKLSGLTLLSSLYCSAAAAATGHIFVYDPFGAKTDRSHTSTVTPETARLLLAHRLGLSQYHDLGTNVGDDVVELLNAFGGEQDLFADPHTQDKASRRALVWVEDVDDVDAIIKDQSAYTGHILISDPPAADANKRLVEDLDLQARAQPKQADPLGWNYQAENDIDYAHKDTKEAVSHGDFVTIAHITQPDGSLREYVRTGLVNHLEAIASAGERGWPLTVVLMPRSSKAKNHLQPYGQYRMPSSLKARRNNPEAVLSLSSIQPSTMPEGFASNDSPVVPQAKSNDTSPVVGILPPFFSSEEDCMKQTHNCSNHGVCRRAHSKKNVQRAEKGKAERYVCVCEPTVQHVGEDKGMESKRKVTYWGGPACQKKDVSQPFWLLAGSGVVLAFLISAAIGMMFSMGSEELPSVIGAGVSGPVRK</sequence>
<proteinExistence type="predicted"/>
<dbReference type="InterPro" id="IPR053065">
    <property type="entry name" value="Archenteron_Induction-Rel"/>
</dbReference>
<evidence type="ECO:0000256" key="1">
    <source>
        <dbReference type="SAM" id="Phobius"/>
    </source>
</evidence>
<feature type="chain" id="PRO_5025414440" evidence="2">
    <location>
        <begin position="22"/>
        <end position="422"/>
    </location>
</feature>
<evidence type="ECO:0000259" key="3">
    <source>
        <dbReference type="Pfam" id="PF12955"/>
    </source>
</evidence>
<evidence type="ECO:0000259" key="4">
    <source>
        <dbReference type="Pfam" id="PF21656"/>
    </source>
</evidence>
<feature type="signal peptide" evidence="2">
    <location>
        <begin position="1"/>
        <end position="21"/>
    </location>
</feature>
<evidence type="ECO:0000256" key="2">
    <source>
        <dbReference type="SAM" id="SignalP"/>
    </source>
</evidence>
<dbReference type="Proteomes" id="UP000799440">
    <property type="component" value="Unassembled WGS sequence"/>
</dbReference>
<feature type="transmembrane region" description="Helical" evidence="1">
    <location>
        <begin position="379"/>
        <end position="401"/>
    </location>
</feature>
<dbReference type="EMBL" id="MU006606">
    <property type="protein sequence ID" value="KAF2742614.1"/>
    <property type="molecule type" value="Genomic_DNA"/>
</dbReference>
<feature type="domain" description="Vacuolar sorting protein Vps3844 N-terminal" evidence="4">
    <location>
        <begin position="44"/>
        <end position="146"/>
    </location>
</feature>
<dbReference type="PANTHER" id="PTHR36853:SF1">
    <property type="entry name" value="DUF3844 DOMAIN-CONTAINING PROTEIN"/>
    <property type="match status" value="1"/>
</dbReference>
<protein>
    <submittedName>
        <fullName evidence="5">Uncharacterized protein</fullName>
    </submittedName>
</protein>
<keyword evidence="1" id="KW-0472">Membrane</keyword>
<keyword evidence="1" id="KW-1133">Transmembrane helix</keyword>
<organism evidence="5 6">
    <name type="scientific">Sporormia fimetaria CBS 119925</name>
    <dbReference type="NCBI Taxonomy" id="1340428"/>
    <lineage>
        <taxon>Eukaryota</taxon>
        <taxon>Fungi</taxon>
        <taxon>Dikarya</taxon>
        <taxon>Ascomycota</taxon>
        <taxon>Pezizomycotina</taxon>
        <taxon>Dothideomycetes</taxon>
        <taxon>Pleosporomycetidae</taxon>
        <taxon>Pleosporales</taxon>
        <taxon>Sporormiaceae</taxon>
        <taxon>Sporormia</taxon>
    </lineage>
</organism>
<dbReference type="OrthoDB" id="5583277at2759"/>
<keyword evidence="1" id="KW-0812">Transmembrane</keyword>
<feature type="domain" description="Vacuolar sorting protein Vps3844 C-terminal" evidence="3">
    <location>
        <begin position="300"/>
        <end position="414"/>
    </location>
</feature>
<dbReference type="InterPro" id="IPR024382">
    <property type="entry name" value="Vps3844_C"/>
</dbReference>
<name>A0A6A6UYR7_9PLEO</name>
<dbReference type="InterPro" id="IPR049205">
    <property type="entry name" value="Vps3844_N"/>
</dbReference>
<dbReference type="AlphaFoldDB" id="A0A6A6UYR7"/>
<keyword evidence="6" id="KW-1185">Reference proteome</keyword>
<evidence type="ECO:0000313" key="5">
    <source>
        <dbReference type="EMBL" id="KAF2742614.1"/>
    </source>
</evidence>
<dbReference type="GO" id="GO:0005783">
    <property type="term" value="C:endoplasmic reticulum"/>
    <property type="evidence" value="ECO:0007669"/>
    <property type="project" value="TreeGrafter"/>
</dbReference>
<keyword evidence="2" id="KW-0732">Signal</keyword>
<dbReference type="Pfam" id="PF21656">
    <property type="entry name" value="DUF6859"/>
    <property type="match status" value="1"/>
</dbReference>